<dbReference type="Pfam" id="PF00082">
    <property type="entry name" value="Peptidase_S8"/>
    <property type="match status" value="1"/>
</dbReference>
<dbReference type="FunFam" id="3.40.50.200:FF:000014">
    <property type="entry name" value="Proteinase K"/>
    <property type="match status" value="1"/>
</dbReference>
<dbReference type="GO" id="GO:0004252">
    <property type="term" value="F:serine-type endopeptidase activity"/>
    <property type="evidence" value="ECO:0007669"/>
    <property type="project" value="UniProtKB-UniRule"/>
</dbReference>
<dbReference type="InterPro" id="IPR022398">
    <property type="entry name" value="Peptidase_S8_His-AS"/>
</dbReference>
<evidence type="ECO:0000256" key="2">
    <source>
        <dbReference type="ARBA" id="ARBA00022670"/>
    </source>
</evidence>
<keyword evidence="3 5" id="KW-0378">Hydrolase</keyword>
<dbReference type="OrthoDB" id="9790784at2"/>
<comment type="caution">
    <text evidence="9">The sequence shown here is derived from an EMBL/GenBank/DDBJ whole genome shotgun (WGS) entry which is preliminary data.</text>
</comment>
<dbReference type="InterPro" id="IPR036852">
    <property type="entry name" value="Peptidase_S8/S53_dom_sf"/>
</dbReference>
<keyword evidence="7" id="KW-0732">Signal</keyword>
<dbReference type="PANTHER" id="PTHR43806">
    <property type="entry name" value="PEPTIDASE S8"/>
    <property type="match status" value="1"/>
</dbReference>
<evidence type="ECO:0000256" key="7">
    <source>
        <dbReference type="SAM" id="SignalP"/>
    </source>
</evidence>
<dbReference type="EMBL" id="SACR01000006">
    <property type="protein sequence ID" value="RVU43800.1"/>
    <property type="molecule type" value="Genomic_DNA"/>
</dbReference>
<organism evidence="9 10">
    <name type="scientific">Rubrivivax rivuli</name>
    <dbReference type="NCBI Taxonomy" id="1862385"/>
    <lineage>
        <taxon>Bacteria</taxon>
        <taxon>Pseudomonadati</taxon>
        <taxon>Pseudomonadota</taxon>
        <taxon>Betaproteobacteria</taxon>
        <taxon>Burkholderiales</taxon>
        <taxon>Sphaerotilaceae</taxon>
        <taxon>Rubrivivax</taxon>
    </lineage>
</organism>
<dbReference type="GO" id="GO:0005615">
    <property type="term" value="C:extracellular space"/>
    <property type="evidence" value="ECO:0007669"/>
    <property type="project" value="TreeGrafter"/>
</dbReference>
<dbReference type="InterPro" id="IPR023828">
    <property type="entry name" value="Peptidase_S8_Ser-AS"/>
</dbReference>
<feature type="active site" description="Charge relay system" evidence="5">
    <location>
        <position position="230"/>
    </location>
</feature>
<dbReference type="RefSeq" id="WP_128230359.1">
    <property type="nucleotide sequence ID" value="NZ_SACR01000006.1"/>
</dbReference>
<dbReference type="GO" id="GO:0006508">
    <property type="term" value="P:proteolysis"/>
    <property type="evidence" value="ECO:0007669"/>
    <property type="project" value="UniProtKB-KW"/>
</dbReference>
<dbReference type="CDD" id="cd04077">
    <property type="entry name" value="Peptidases_S8_PCSK9_ProteinaseK_like"/>
    <property type="match status" value="1"/>
</dbReference>
<feature type="active site" description="Charge relay system" evidence="5">
    <location>
        <position position="262"/>
    </location>
</feature>
<accession>A0A437RAG3</accession>
<sequence>MTSAVSHPLRLSTALAAALLLAACGGADNVAVSTEQGAAGSSEMRRFALWTPAEEAGLQAEQRQIDPTADGSEVRLIVRLNPASVTVNERATMLGAGSTGESPSAAALQEARLNAKASAVASTAQAVMARSVLQAAPGAVVRQQFAHAVEGFVITVPWAQAQAVADALAQDVGVDAVEPDRLFKTGQTAGVRTLDARAWGVDRIDQRTRSFDNSFRQTLTGAGVNVYVMDTGVSPHNEFGSRLVAGFSTINDGRGTLDCNGHGTHVAGSAAGSTLGVAAGARVVPVRVMDCSGNGSGSAILAGIDWVAARGVKPGVVNLSLGGSASSTLDAAVQRLVSTGYTVVAAAGNSNVDACTQSPARAAGLVTVAASDRNDLKASFSNWGPCVALWAPGAGIASAGHAAPNAVVTMNGTSMAAPHAAGAAALLLQASPAAAPATIRQQMLAQATANAVSGAPANTARGLLYAGLDGAAAGGTPTPTPTPTPAPTVRTVSVSSLVSATSVPAIGLWSAAVTVKAVDQNNQPVAGARVAARYSNSSSEFACTTNAQGLCALNSAAANWAQTPVLGLAITGVQGTELAYTGGGLRSVQVARPAAPVARIATLTGSMVRSAPTAADWVPQFTAVVKDASGANVGGALVQATLQVHAGASVVGLQTVSCETSPGGQCVLKWTGPRLNATHTGARVQVMNVQRTFLSYTPGPLTQAAVGRTN</sequence>
<feature type="active site" description="Charge relay system" evidence="5">
    <location>
        <position position="414"/>
    </location>
</feature>
<feature type="chain" id="PRO_5019450063" evidence="7">
    <location>
        <begin position="28"/>
        <end position="710"/>
    </location>
</feature>
<dbReference type="SUPFAM" id="SSF52743">
    <property type="entry name" value="Subtilisin-like"/>
    <property type="match status" value="1"/>
</dbReference>
<evidence type="ECO:0000256" key="5">
    <source>
        <dbReference type="PROSITE-ProRule" id="PRU01240"/>
    </source>
</evidence>
<dbReference type="PROSITE" id="PS00137">
    <property type="entry name" value="SUBTILASE_HIS"/>
    <property type="match status" value="1"/>
</dbReference>
<dbReference type="PROSITE" id="PS51892">
    <property type="entry name" value="SUBTILASE"/>
    <property type="match status" value="1"/>
</dbReference>
<dbReference type="PANTHER" id="PTHR43806:SF11">
    <property type="entry name" value="CEREVISIN-RELATED"/>
    <property type="match status" value="1"/>
</dbReference>
<dbReference type="InterPro" id="IPR050131">
    <property type="entry name" value="Peptidase_S8_subtilisin-like"/>
</dbReference>
<evidence type="ECO:0000256" key="1">
    <source>
        <dbReference type="ARBA" id="ARBA00011073"/>
    </source>
</evidence>
<comment type="similarity">
    <text evidence="1 5 6">Belongs to the peptidase S8 family.</text>
</comment>
<proteinExistence type="inferred from homology"/>
<feature type="signal peptide" evidence="7">
    <location>
        <begin position="1"/>
        <end position="27"/>
    </location>
</feature>
<keyword evidence="4 5" id="KW-0720">Serine protease</keyword>
<dbReference type="InterPro" id="IPR023827">
    <property type="entry name" value="Peptidase_S8_Asp-AS"/>
</dbReference>
<dbReference type="PRINTS" id="PR00723">
    <property type="entry name" value="SUBTILISIN"/>
</dbReference>
<dbReference type="InterPro" id="IPR000209">
    <property type="entry name" value="Peptidase_S8/S53_dom"/>
</dbReference>
<evidence type="ECO:0000256" key="6">
    <source>
        <dbReference type="RuleBase" id="RU003355"/>
    </source>
</evidence>
<dbReference type="AlphaFoldDB" id="A0A437RAG3"/>
<evidence type="ECO:0000256" key="3">
    <source>
        <dbReference type="ARBA" id="ARBA00022801"/>
    </source>
</evidence>
<name>A0A437RAG3_9BURK</name>
<keyword evidence="2 5" id="KW-0645">Protease</keyword>
<protein>
    <submittedName>
        <fullName evidence="9">S8 family peptidase</fullName>
    </submittedName>
</protein>
<dbReference type="PROSITE" id="PS00138">
    <property type="entry name" value="SUBTILASE_SER"/>
    <property type="match status" value="1"/>
</dbReference>
<gene>
    <name evidence="9" type="ORF">EOE66_19205</name>
</gene>
<evidence type="ECO:0000313" key="9">
    <source>
        <dbReference type="EMBL" id="RVU43800.1"/>
    </source>
</evidence>
<keyword evidence="10" id="KW-1185">Reference proteome</keyword>
<dbReference type="InterPro" id="IPR015500">
    <property type="entry name" value="Peptidase_S8_subtilisin-rel"/>
</dbReference>
<feature type="domain" description="Peptidase S8/S53" evidence="8">
    <location>
        <begin position="221"/>
        <end position="453"/>
    </location>
</feature>
<evidence type="ECO:0000259" key="8">
    <source>
        <dbReference type="Pfam" id="PF00082"/>
    </source>
</evidence>
<dbReference type="PROSITE" id="PS00136">
    <property type="entry name" value="SUBTILASE_ASP"/>
    <property type="match status" value="1"/>
</dbReference>
<reference evidence="9 10" key="1">
    <citation type="submission" date="2019-01" db="EMBL/GenBank/DDBJ databases">
        <authorList>
            <person name="Chen W.-M."/>
        </authorList>
    </citation>
    <scope>NUCLEOTIDE SEQUENCE [LARGE SCALE GENOMIC DNA]</scope>
    <source>
        <strain evidence="9 10">KYPY4</strain>
    </source>
</reference>
<evidence type="ECO:0000256" key="4">
    <source>
        <dbReference type="ARBA" id="ARBA00022825"/>
    </source>
</evidence>
<dbReference type="InterPro" id="IPR034193">
    <property type="entry name" value="PCSK9_ProteinaseK-like"/>
</dbReference>
<evidence type="ECO:0000313" key="10">
    <source>
        <dbReference type="Proteomes" id="UP000285575"/>
    </source>
</evidence>
<dbReference type="Proteomes" id="UP000285575">
    <property type="component" value="Unassembled WGS sequence"/>
</dbReference>
<dbReference type="Gene3D" id="3.40.50.200">
    <property type="entry name" value="Peptidase S8/S53 domain"/>
    <property type="match status" value="1"/>
</dbReference>